<dbReference type="InterPro" id="IPR009072">
    <property type="entry name" value="Histone-fold"/>
</dbReference>
<sequence length="264" mass="27886">MPRKKAQPALAANGGPSSPSSMTPMDSAAADETIGESSFVSQAAVGAGVTPQQRGGVITESMQKQMGGPEGIDQFELPRAVVTRVAKAELPDSVQIRKDAILAVSKSATIFISYLAAVADEIAKQDSRKTISTQDVLEGLALMEFPAEVQSKLKAELKAYRSSQEQTKREKAEAAASGSALPAGAGGEDGEEEEDDEEEAVMADAADGEEQTSMMLGEGEERPRAQPAGEQDVDEEDEDTEQRMAEEGADEGEEEDEEMGDEEG</sequence>
<evidence type="ECO:0000256" key="5">
    <source>
        <dbReference type="SAM" id="MobiDB-lite"/>
    </source>
</evidence>
<dbReference type="CDD" id="cd22928">
    <property type="entry name" value="HFD_POLE3_DPB4"/>
    <property type="match status" value="1"/>
</dbReference>
<dbReference type="EMBL" id="KZ819322">
    <property type="protein sequence ID" value="PWN23093.1"/>
    <property type="molecule type" value="Genomic_DNA"/>
</dbReference>
<dbReference type="InterPro" id="IPR003958">
    <property type="entry name" value="CBFA_NFYB_domain"/>
</dbReference>
<dbReference type="Proteomes" id="UP000245942">
    <property type="component" value="Unassembled WGS sequence"/>
</dbReference>
<proteinExistence type="predicted"/>
<dbReference type="GO" id="GO:0008622">
    <property type="term" value="C:epsilon DNA polymerase complex"/>
    <property type="evidence" value="ECO:0007669"/>
    <property type="project" value="TreeGrafter"/>
</dbReference>
<feature type="domain" description="Transcription factor CBF/NF-Y/archaeal histone" evidence="6">
    <location>
        <begin position="76"/>
        <end position="137"/>
    </location>
</feature>
<gene>
    <name evidence="7" type="ORF">BCV69DRAFT_305740</name>
</gene>
<reference evidence="7 8" key="1">
    <citation type="journal article" date="2018" name="Mol. Biol. Evol.">
        <title>Broad Genomic Sampling Reveals a Smut Pathogenic Ancestry of the Fungal Clade Ustilaginomycotina.</title>
        <authorList>
            <person name="Kijpornyongpan T."/>
            <person name="Mondo S.J."/>
            <person name="Barry K."/>
            <person name="Sandor L."/>
            <person name="Lee J."/>
            <person name="Lipzen A."/>
            <person name="Pangilinan J."/>
            <person name="LaButti K."/>
            <person name="Hainaut M."/>
            <person name="Henrissat B."/>
            <person name="Grigoriev I.V."/>
            <person name="Spatafora J.W."/>
            <person name="Aime M.C."/>
        </authorList>
    </citation>
    <scope>NUCLEOTIDE SEQUENCE [LARGE SCALE GENOMIC DNA]</scope>
    <source>
        <strain evidence="7 8">MCA 4718</strain>
    </source>
</reference>
<dbReference type="PANTHER" id="PTHR46172:SF1">
    <property type="entry name" value="DNA POLYMERASE EPSILON SUBUNIT 3"/>
    <property type="match status" value="1"/>
</dbReference>
<feature type="compositionally biased region" description="Low complexity" evidence="5">
    <location>
        <begin position="174"/>
        <end position="183"/>
    </location>
</feature>
<feature type="compositionally biased region" description="Acidic residues" evidence="5">
    <location>
        <begin position="188"/>
        <end position="210"/>
    </location>
</feature>
<evidence type="ECO:0000313" key="8">
    <source>
        <dbReference type="Proteomes" id="UP000245942"/>
    </source>
</evidence>
<dbReference type="PANTHER" id="PTHR46172">
    <property type="entry name" value="DNA POLYMERASE EPSILON SUBUNIT 3"/>
    <property type="match status" value="1"/>
</dbReference>
<dbReference type="GO" id="GO:0031507">
    <property type="term" value="P:heterochromatin formation"/>
    <property type="evidence" value="ECO:0007669"/>
    <property type="project" value="TreeGrafter"/>
</dbReference>
<feature type="compositionally biased region" description="Low complexity" evidence="5">
    <location>
        <begin position="16"/>
        <end position="31"/>
    </location>
</feature>
<dbReference type="STRING" id="1684307.A0A316UGN6"/>
<dbReference type="GO" id="GO:0031490">
    <property type="term" value="F:chromatin DNA binding"/>
    <property type="evidence" value="ECO:0007669"/>
    <property type="project" value="TreeGrafter"/>
</dbReference>
<comment type="subcellular location">
    <subcellularLocation>
        <location evidence="1">Nucleus</location>
    </subcellularLocation>
</comment>
<evidence type="ECO:0000256" key="4">
    <source>
        <dbReference type="ARBA" id="ARBA00042096"/>
    </source>
</evidence>
<keyword evidence="8" id="KW-1185">Reference proteome</keyword>
<feature type="region of interest" description="Disordered" evidence="5">
    <location>
        <begin position="160"/>
        <end position="264"/>
    </location>
</feature>
<feature type="compositionally biased region" description="Acidic residues" evidence="5">
    <location>
        <begin position="247"/>
        <end position="264"/>
    </location>
</feature>
<feature type="region of interest" description="Disordered" evidence="5">
    <location>
        <begin position="1"/>
        <end position="33"/>
    </location>
</feature>
<evidence type="ECO:0000256" key="2">
    <source>
        <dbReference type="ARBA" id="ARBA00023242"/>
    </source>
</evidence>
<evidence type="ECO:0000256" key="3">
    <source>
        <dbReference type="ARBA" id="ARBA00039775"/>
    </source>
</evidence>
<dbReference type="OrthoDB" id="1707486at2759"/>
<protein>
    <recommendedName>
        <fullName evidence="3">DNA polymerase epsilon subunit D</fullName>
    </recommendedName>
    <alternativeName>
        <fullName evidence="4">DNA polymerase II subunit D</fullName>
    </alternativeName>
</protein>
<dbReference type="Gene3D" id="1.10.20.10">
    <property type="entry name" value="Histone, subunit A"/>
    <property type="match status" value="1"/>
</dbReference>
<feature type="compositionally biased region" description="Acidic residues" evidence="5">
    <location>
        <begin position="231"/>
        <end position="240"/>
    </location>
</feature>
<organism evidence="7 8">
    <name type="scientific">Pseudomicrostroma glucosiphilum</name>
    <dbReference type="NCBI Taxonomy" id="1684307"/>
    <lineage>
        <taxon>Eukaryota</taxon>
        <taxon>Fungi</taxon>
        <taxon>Dikarya</taxon>
        <taxon>Basidiomycota</taxon>
        <taxon>Ustilaginomycotina</taxon>
        <taxon>Exobasidiomycetes</taxon>
        <taxon>Microstromatales</taxon>
        <taxon>Microstromatales incertae sedis</taxon>
        <taxon>Pseudomicrostroma</taxon>
    </lineage>
</organism>
<evidence type="ECO:0000313" key="7">
    <source>
        <dbReference type="EMBL" id="PWN23093.1"/>
    </source>
</evidence>
<dbReference type="InterPro" id="IPR051377">
    <property type="entry name" value="DNA_Pol-Epsilon_Subunit"/>
</dbReference>
<dbReference type="GO" id="GO:0046982">
    <property type="term" value="F:protein heterodimerization activity"/>
    <property type="evidence" value="ECO:0007669"/>
    <property type="project" value="InterPro"/>
</dbReference>
<dbReference type="GeneID" id="37016408"/>
<evidence type="ECO:0000259" key="6">
    <source>
        <dbReference type="Pfam" id="PF00808"/>
    </source>
</evidence>
<dbReference type="GO" id="GO:0008623">
    <property type="term" value="C:CHRAC"/>
    <property type="evidence" value="ECO:0007669"/>
    <property type="project" value="TreeGrafter"/>
</dbReference>
<dbReference type="GO" id="GO:0006272">
    <property type="term" value="P:leading strand elongation"/>
    <property type="evidence" value="ECO:0007669"/>
    <property type="project" value="TreeGrafter"/>
</dbReference>
<accession>A0A316UGN6</accession>
<keyword evidence="2" id="KW-0539">Nucleus</keyword>
<dbReference type="SUPFAM" id="SSF47113">
    <property type="entry name" value="Histone-fold"/>
    <property type="match status" value="1"/>
</dbReference>
<dbReference type="Pfam" id="PF00808">
    <property type="entry name" value="CBFD_NFYB_HMF"/>
    <property type="match status" value="1"/>
</dbReference>
<dbReference type="GO" id="GO:0006974">
    <property type="term" value="P:DNA damage response"/>
    <property type="evidence" value="ECO:0007669"/>
    <property type="project" value="TreeGrafter"/>
</dbReference>
<evidence type="ECO:0000256" key="1">
    <source>
        <dbReference type="ARBA" id="ARBA00004123"/>
    </source>
</evidence>
<dbReference type="AlphaFoldDB" id="A0A316UGN6"/>
<dbReference type="RefSeq" id="XP_025350253.1">
    <property type="nucleotide sequence ID" value="XM_025494674.1"/>
</dbReference>
<name>A0A316UGN6_9BASI</name>